<dbReference type="InterPro" id="IPR029044">
    <property type="entry name" value="Nucleotide-diphossugar_trans"/>
</dbReference>
<dbReference type="Proteomes" id="UP000186905">
    <property type="component" value="Unassembled WGS sequence"/>
</dbReference>
<keyword evidence="5" id="KW-1185">Reference proteome</keyword>
<dbReference type="EMBL" id="MJIL01000053">
    <property type="protein sequence ID" value="OLQ78750.1"/>
    <property type="molecule type" value="Genomic_DNA"/>
</dbReference>
<evidence type="ECO:0000256" key="1">
    <source>
        <dbReference type="ARBA" id="ARBA00006464"/>
    </source>
</evidence>
<gene>
    <name evidence="4" type="ORF">BIT28_25855</name>
</gene>
<keyword evidence="2" id="KW-1133">Transmembrane helix</keyword>
<dbReference type="AlphaFoldDB" id="A0A1Q9GUC2"/>
<evidence type="ECO:0000313" key="5">
    <source>
        <dbReference type="Proteomes" id="UP000186905"/>
    </source>
</evidence>
<feature type="transmembrane region" description="Helical" evidence="2">
    <location>
        <begin position="313"/>
        <end position="333"/>
    </location>
</feature>
<dbReference type="Gene3D" id="3.90.550.10">
    <property type="entry name" value="Spore Coat Polysaccharide Biosynthesis Protein SpsA, Chain A"/>
    <property type="match status" value="1"/>
</dbReference>
<keyword evidence="2" id="KW-0812">Transmembrane</keyword>
<feature type="domain" description="Bacterial sugar transferase" evidence="3">
    <location>
        <begin position="409"/>
        <end position="602"/>
    </location>
</feature>
<organism evidence="4 5">
    <name type="scientific">Photobacterium proteolyticum</name>
    <dbReference type="NCBI Taxonomy" id="1903952"/>
    <lineage>
        <taxon>Bacteria</taxon>
        <taxon>Pseudomonadati</taxon>
        <taxon>Pseudomonadota</taxon>
        <taxon>Gammaproteobacteria</taxon>
        <taxon>Vibrionales</taxon>
        <taxon>Vibrionaceae</taxon>
        <taxon>Photobacterium</taxon>
    </lineage>
</organism>
<dbReference type="Pfam" id="PF13641">
    <property type="entry name" value="Glyco_tranf_2_3"/>
    <property type="match status" value="1"/>
</dbReference>
<dbReference type="PANTHER" id="PTHR30576">
    <property type="entry name" value="COLANIC BIOSYNTHESIS UDP-GLUCOSE LIPID CARRIER TRANSFERASE"/>
    <property type="match status" value="1"/>
</dbReference>
<evidence type="ECO:0000256" key="2">
    <source>
        <dbReference type="SAM" id="Phobius"/>
    </source>
</evidence>
<name>A0A1Q9GUC2_9GAMM</name>
<accession>A0A1Q9GUC2</accession>
<comment type="caution">
    <text evidence="4">The sequence shown here is derived from an EMBL/GenBank/DDBJ whole genome shotgun (WGS) entry which is preliminary data.</text>
</comment>
<dbReference type="STRING" id="1903952.BIT28_25855"/>
<dbReference type="PANTHER" id="PTHR30576:SF0">
    <property type="entry name" value="UNDECAPRENYL-PHOSPHATE N-ACETYLGALACTOSAMINYL 1-PHOSPHATE TRANSFERASE-RELATED"/>
    <property type="match status" value="1"/>
</dbReference>
<feature type="transmembrane region" description="Helical" evidence="2">
    <location>
        <begin position="6"/>
        <end position="29"/>
    </location>
</feature>
<sequence>MTLEWMLLIFLSLLIVYHHMIYTSMMIWLGRNRSASEHETRSNSANEEQVEEHDQYFPSIALVMPAHNEEQCIEAKLANLLMLDYPAEQLSVWICCDGCTDQTARIIDCWKNKFSAAGIALHVIEDETNRGKLARINQLMAQAKDTSELIALSDVSALISIDALKQAAANFRNPQTGAITCCYLLAEATLGEEQYWQWQNNIRHAESHLGNVMGGNGAFYIMRAKLFTPLPEDTINDDFMLPMTVIKQGYNVVFNQSINSVELTPTDEQHNHKRRQRIGAGNLQQLIRCRFLFQFRHYKTNWLFASGKGLRTVMPFILLFYFALSIIMAWQGVGVAQGLVALQSVAYLLALLPLLGIHSRLTDKLHYFIGGYFSSLLGMLRYLGGQFRQGWRHLPPIANYQTQSTQALKRSSDIILSLVGMLLTLPLWPLLAILIKLDSPGPAFYHQLRVGRITEDKAELFNVIKFRTMSQNAENQSGAVWATQNDPRITRVGRFLRATRLDELPQFINVLRGDMSLIGPRPERPEMCGDLQNALPFYLERTAGLRPGITGLAQVNQGYDSCLDDVKNKIAWDHAYAVALGSPLQWLRMDFYIIFKTLYIMVSKRGQ</sequence>
<protein>
    <submittedName>
        <fullName evidence="4">Adhesion protein</fullName>
    </submittedName>
</protein>
<dbReference type="OrthoDB" id="9766971at2"/>
<dbReference type="GO" id="GO:0016780">
    <property type="term" value="F:phosphotransferase activity, for other substituted phosphate groups"/>
    <property type="evidence" value="ECO:0007669"/>
    <property type="project" value="TreeGrafter"/>
</dbReference>
<feature type="transmembrane region" description="Helical" evidence="2">
    <location>
        <begin position="365"/>
        <end position="384"/>
    </location>
</feature>
<dbReference type="SUPFAM" id="SSF53448">
    <property type="entry name" value="Nucleotide-diphospho-sugar transferases"/>
    <property type="match status" value="1"/>
</dbReference>
<evidence type="ECO:0000313" key="4">
    <source>
        <dbReference type="EMBL" id="OLQ78750.1"/>
    </source>
</evidence>
<dbReference type="RefSeq" id="WP_075762899.1">
    <property type="nucleotide sequence ID" value="NZ_MJIL01000053.1"/>
</dbReference>
<keyword evidence="2" id="KW-0472">Membrane</keyword>
<dbReference type="InterPro" id="IPR003362">
    <property type="entry name" value="Bact_transf"/>
</dbReference>
<feature type="transmembrane region" description="Helical" evidence="2">
    <location>
        <begin position="414"/>
        <end position="435"/>
    </location>
</feature>
<feature type="transmembrane region" description="Helical" evidence="2">
    <location>
        <begin position="339"/>
        <end position="358"/>
    </location>
</feature>
<dbReference type="CDD" id="cd06439">
    <property type="entry name" value="CESA_like_1"/>
    <property type="match status" value="1"/>
</dbReference>
<dbReference type="Pfam" id="PF02397">
    <property type="entry name" value="Bac_transf"/>
    <property type="match status" value="1"/>
</dbReference>
<proteinExistence type="inferred from homology"/>
<reference evidence="4 5" key="1">
    <citation type="submission" date="2016-09" db="EMBL/GenBank/DDBJ databases">
        <title>Photobacterium proteolyticum sp. nov. a protease producing bacterium isolated from ocean sediments of Laizhou Bay.</title>
        <authorList>
            <person name="Li Y."/>
        </authorList>
    </citation>
    <scope>NUCLEOTIDE SEQUENCE [LARGE SCALE GENOMIC DNA]</scope>
    <source>
        <strain evidence="4 5">13-12</strain>
    </source>
</reference>
<comment type="similarity">
    <text evidence="1">Belongs to the bacterial sugar transferase family.</text>
</comment>
<evidence type="ECO:0000259" key="3">
    <source>
        <dbReference type="Pfam" id="PF02397"/>
    </source>
</evidence>